<evidence type="ECO:0000313" key="2">
    <source>
        <dbReference type="Proteomes" id="UP001151071"/>
    </source>
</evidence>
<organism evidence="1 2">
    <name type="scientific">Brevibacillus thermoruber</name>
    <dbReference type="NCBI Taxonomy" id="33942"/>
    <lineage>
        <taxon>Bacteria</taxon>
        <taxon>Bacillati</taxon>
        <taxon>Bacillota</taxon>
        <taxon>Bacilli</taxon>
        <taxon>Bacillales</taxon>
        <taxon>Paenibacillaceae</taxon>
        <taxon>Brevibacillus</taxon>
    </lineage>
</organism>
<gene>
    <name evidence="1" type="ORF">O3V59_07870</name>
</gene>
<keyword evidence="2" id="KW-1185">Reference proteome</keyword>
<name>A0A9X3Z357_9BACL</name>
<sequence>MPRQLYKLIFSKEYPARIDYITSFGWHVEKGIARILHPKGFYTGEKLDMLKSVDIDVSPYRDKEIQESIYLLQERQEQQEHGSISFHIYEVDGKIIGAHLAYEGYSPGLVKLRKRE</sequence>
<reference evidence="1" key="1">
    <citation type="submission" date="2022-12" db="EMBL/GenBank/DDBJ databases">
        <title>Draft genome sequence of the thermophilic strain Brevibacillus thermoruber HT42, isolated from Los Humeros, Puebla, Mexico, with biotechnological potential.</title>
        <authorList>
            <person name="Lara Sanchez J."/>
            <person name="Solis Palacios R."/>
            <person name="Bustos Baena A.S."/>
            <person name="Ruz Baez A.E."/>
            <person name="Espinosa Luna G."/>
            <person name="Oliart Ros R.M."/>
        </authorList>
    </citation>
    <scope>NUCLEOTIDE SEQUENCE</scope>
    <source>
        <strain evidence="1">HT42</strain>
    </source>
</reference>
<dbReference type="RefSeq" id="WP_271139855.1">
    <property type="nucleotide sequence ID" value="NZ_JAPYYP010000007.1"/>
</dbReference>
<proteinExistence type="predicted"/>
<evidence type="ECO:0000313" key="1">
    <source>
        <dbReference type="EMBL" id="MDA5108275.1"/>
    </source>
</evidence>
<dbReference type="Proteomes" id="UP001151071">
    <property type="component" value="Unassembled WGS sequence"/>
</dbReference>
<dbReference type="EMBL" id="JAPYYP010000007">
    <property type="protein sequence ID" value="MDA5108275.1"/>
    <property type="molecule type" value="Genomic_DNA"/>
</dbReference>
<dbReference type="AlphaFoldDB" id="A0A9X3Z357"/>
<comment type="caution">
    <text evidence="1">The sequence shown here is derived from an EMBL/GenBank/DDBJ whole genome shotgun (WGS) entry which is preliminary data.</text>
</comment>
<accession>A0A9X3Z357</accession>
<protein>
    <submittedName>
        <fullName evidence="1">DUF4830 domain-containing protein</fullName>
    </submittedName>
</protein>